<evidence type="ECO:0000256" key="1">
    <source>
        <dbReference type="SAM" id="MobiDB-lite"/>
    </source>
</evidence>
<dbReference type="Proteomes" id="UP000815325">
    <property type="component" value="Unassembled WGS sequence"/>
</dbReference>
<evidence type="ECO:0000313" key="3">
    <source>
        <dbReference type="Proteomes" id="UP000815325"/>
    </source>
</evidence>
<proteinExistence type="predicted"/>
<evidence type="ECO:0000313" key="2">
    <source>
        <dbReference type="EMBL" id="KAF5843717.1"/>
    </source>
</evidence>
<name>A0ABQ7HA37_DUNSA</name>
<organism evidence="2 3">
    <name type="scientific">Dunaliella salina</name>
    <name type="common">Green alga</name>
    <name type="synonym">Protococcus salinus</name>
    <dbReference type="NCBI Taxonomy" id="3046"/>
    <lineage>
        <taxon>Eukaryota</taxon>
        <taxon>Viridiplantae</taxon>
        <taxon>Chlorophyta</taxon>
        <taxon>core chlorophytes</taxon>
        <taxon>Chlorophyceae</taxon>
        <taxon>CS clade</taxon>
        <taxon>Chlamydomonadales</taxon>
        <taxon>Dunaliellaceae</taxon>
        <taxon>Dunaliella</taxon>
    </lineage>
</organism>
<evidence type="ECO:0008006" key="4">
    <source>
        <dbReference type="Google" id="ProtNLM"/>
    </source>
</evidence>
<gene>
    <name evidence="2" type="ORF">DUNSADRAFT_8232</name>
</gene>
<reference evidence="2" key="1">
    <citation type="submission" date="2017-08" db="EMBL/GenBank/DDBJ databases">
        <authorList>
            <person name="Polle J.E."/>
            <person name="Barry K."/>
            <person name="Cushman J."/>
            <person name="Schmutz J."/>
            <person name="Tran D."/>
            <person name="Hathwaick L.T."/>
            <person name="Yim W.C."/>
            <person name="Jenkins J."/>
            <person name="Mckie-Krisberg Z.M."/>
            <person name="Prochnik S."/>
            <person name="Lindquist E."/>
            <person name="Dockter R.B."/>
            <person name="Adam C."/>
            <person name="Molina H."/>
            <person name="Bunkerborg J."/>
            <person name="Jin E."/>
            <person name="Buchheim M."/>
            <person name="Magnuson J."/>
        </authorList>
    </citation>
    <scope>NUCLEOTIDE SEQUENCE</scope>
    <source>
        <strain evidence="2">CCAP 19/18</strain>
    </source>
</reference>
<feature type="region of interest" description="Disordered" evidence="1">
    <location>
        <begin position="60"/>
        <end position="102"/>
    </location>
</feature>
<dbReference type="EMBL" id="MU069438">
    <property type="protein sequence ID" value="KAF5843717.1"/>
    <property type="molecule type" value="Genomic_DNA"/>
</dbReference>
<keyword evidence="3" id="KW-1185">Reference proteome</keyword>
<protein>
    <recommendedName>
        <fullName evidence="4">Encoded protein</fullName>
    </recommendedName>
</protein>
<comment type="caution">
    <text evidence="2">The sequence shown here is derived from an EMBL/GenBank/DDBJ whole genome shotgun (WGS) entry which is preliminary data.</text>
</comment>
<accession>A0ABQ7HA37</accession>
<sequence length="102" mass="11632">MRTCRLHVYFLKGELPLPVKFVWSISLLFLNQGRRFSLAHRLFLSPSFSFLPMPYFLSSSPKSGQGKQPEGLQRQKPFSPDTLVTFSTTAHPRGHQKDGRAP</sequence>